<evidence type="ECO:0000313" key="4">
    <source>
        <dbReference type="EMBL" id="KAJ7730796.1"/>
    </source>
</evidence>
<feature type="compositionally biased region" description="Low complexity" evidence="2">
    <location>
        <begin position="211"/>
        <end position="224"/>
    </location>
</feature>
<protein>
    <recommendedName>
        <fullName evidence="3">C2H2-type domain-containing protein</fullName>
    </recommendedName>
</protein>
<evidence type="ECO:0000313" key="5">
    <source>
        <dbReference type="Proteomes" id="UP001215598"/>
    </source>
</evidence>
<feature type="compositionally biased region" description="Basic residues" evidence="2">
    <location>
        <begin position="201"/>
        <end position="210"/>
    </location>
</feature>
<organism evidence="4 5">
    <name type="scientific">Mycena metata</name>
    <dbReference type="NCBI Taxonomy" id="1033252"/>
    <lineage>
        <taxon>Eukaryota</taxon>
        <taxon>Fungi</taxon>
        <taxon>Dikarya</taxon>
        <taxon>Basidiomycota</taxon>
        <taxon>Agaricomycotina</taxon>
        <taxon>Agaricomycetes</taxon>
        <taxon>Agaricomycetidae</taxon>
        <taxon>Agaricales</taxon>
        <taxon>Marasmiineae</taxon>
        <taxon>Mycenaceae</taxon>
        <taxon>Mycena</taxon>
    </lineage>
</organism>
<keyword evidence="1" id="KW-0863">Zinc-finger</keyword>
<keyword evidence="5" id="KW-1185">Reference proteome</keyword>
<dbReference type="Proteomes" id="UP001215598">
    <property type="component" value="Unassembled WGS sequence"/>
</dbReference>
<dbReference type="EMBL" id="JARKIB010000157">
    <property type="protein sequence ID" value="KAJ7730796.1"/>
    <property type="molecule type" value="Genomic_DNA"/>
</dbReference>
<comment type="caution">
    <text evidence="4">The sequence shown here is derived from an EMBL/GenBank/DDBJ whole genome shotgun (WGS) entry which is preliminary data.</text>
</comment>
<dbReference type="AlphaFoldDB" id="A0AAD7HXP3"/>
<reference evidence="4" key="1">
    <citation type="submission" date="2023-03" db="EMBL/GenBank/DDBJ databases">
        <title>Massive genome expansion in bonnet fungi (Mycena s.s.) driven by repeated elements and novel gene families across ecological guilds.</title>
        <authorList>
            <consortium name="Lawrence Berkeley National Laboratory"/>
            <person name="Harder C.B."/>
            <person name="Miyauchi S."/>
            <person name="Viragh M."/>
            <person name="Kuo A."/>
            <person name="Thoen E."/>
            <person name="Andreopoulos B."/>
            <person name="Lu D."/>
            <person name="Skrede I."/>
            <person name="Drula E."/>
            <person name="Henrissat B."/>
            <person name="Morin E."/>
            <person name="Kohler A."/>
            <person name="Barry K."/>
            <person name="LaButti K."/>
            <person name="Morin E."/>
            <person name="Salamov A."/>
            <person name="Lipzen A."/>
            <person name="Mereny Z."/>
            <person name="Hegedus B."/>
            <person name="Baldrian P."/>
            <person name="Stursova M."/>
            <person name="Weitz H."/>
            <person name="Taylor A."/>
            <person name="Grigoriev I.V."/>
            <person name="Nagy L.G."/>
            <person name="Martin F."/>
            <person name="Kauserud H."/>
        </authorList>
    </citation>
    <scope>NUCLEOTIDE SEQUENCE</scope>
    <source>
        <strain evidence="4">CBHHK182m</strain>
    </source>
</reference>
<keyword evidence="1" id="KW-0862">Zinc</keyword>
<name>A0AAD7HXP3_9AGAR</name>
<evidence type="ECO:0000259" key="3">
    <source>
        <dbReference type="PROSITE" id="PS50157"/>
    </source>
</evidence>
<feature type="domain" description="C2H2-type" evidence="3">
    <location>
        <begin position="308"/>
        <end position="339"/>
    </location>
</feature>
<keyword evidence="1" id="KW-0479">Metal-binding</keyword>
<dbReference type="GO" id="GO:0008270">
    <property type="term" value="F:zinc ion binding"/>
    <property type="evidence" value="ECO:0007669"/>
    <property type="project" value="UniProtKB-KW"/>
</dbReference>
<dbReference type="InterPro" id="IPR013087">
    <property type="entry name" value="Znf_C2H2_type"/>
</dbReference>
<evidence type="ECO:0000256" key="2">
    <source>
        <dbReference type="SAM" id="MobiDB-lite"/>
    </source>
</evidence>
<accession>A0AAD7HXP3</accession>
<evidence type="ECO:0000256" key="1">
    <source>
        <dbReference type="PROSITE-ProRule" id="PRU00042"/>
    </source>
</evidence>
<dbReference type="PROSITE" id="PS50157">
    <property type="entry name" value="ZINC_FINGER_C2H2_2"/>
    <property type="match status" value="1"/>
</dbReference>
<proteinExistence type="predicted"/>
<feature type="region of interest" description="Disordered" evidence="2">
    <location>
        <begin position="193"/>
        <end position="224"/>
    </location>
</feature>
<feature type="region of interest" description="Disordered" evidence="2">
    <location>
        <begin position="137"/>
        <end position="159"/>
    </location>
</feature>
<feature type="region of interest" description="Disordered" evidence="2">
    <location>
        <begin position="50"/>
        <end position="71"/>
    </location>
</feature>
<sequence>MFAHIASFDGSMPSSLFSDPELVVGDRSLGLYDFETDVLAGSILYDTLRSDDSASSPVPTAAPEVVSPEFDTSLPTTEDIFNDLEALCALPPSDWPLVNLSGPFYPYDPTAAAETDEEEGPHITAANPYSLAITVYESDDSSSDGGSHPDSDYCDEAPLTTSTPRVISALADRASPGSFPAPQLRAAALSVDSIPATSRASKQRPPRRARVPAGAKRVAVSTSSSPGPVVVPGLLANVTYQGEDRHLPPFAECVPEKHWYLLRMGCIPLANGGMSCYKASSGCPNAITRNIADMRRHVLTHNRVETQLYCVGCPQTFSRQDGLKRHILLCGSTHTAARRCDSLVLFNEMEEIVALRDTLPHPSLSDKEVARFFKRLNKTLRLKFEAFVEENR</sequence>
<gene>
    <name evidence="4" type="ORF">B0H16DRAFT_1733645</name>
</gene>
<dbReference type="Gene3D" id="3.30.160.60">
    <property type="entry name" value="Classic Zinc Finger"/>
    <property type="match status" value="1"/>
</dbReference>